<dbReference type="RefSeq" id="WP_348758288.1">
    <property type="nucleotide sequence ID" value="NZ_OZ026884.1"/>
</dbReference>
<dbReference type="InterPro" id="IPR005331">
    <property type="entry name" value="Sulfotransferase"/>
</dbReference>
<name>A0ABP1CC44_9GAMM</name>
<dbReference type="Pfam" id="PF03567">
    <property type="entry name" value="Sulfotransfer_2"/>
    <property type="match status" value="1"/>
</dbReference>
<proteinExistence type="predicted"/>
<evidence type="ECO:0000256" key="7">
    <source>
        <dbReference type="ARBA" id="ARBA00023180"/>
    </source>
</evidence>
<keyword evidence="2" id="KW-0808">Transferase</keyword>
<dbReference type="SUPFAM" id="SSF52540">
    <property type="entry name" value="P-loop containing nucleoside triphosphate hydrolases"/>
    <property type="match status" value="1"/>
</dbReference>
<accession>A0ABP1CC44</accession>
<keyword evidence="9" id="KW-1185">Reference proteome</keyword>
<organism evidence="8 9">
    <name type="scientific">Candidatus Methylocalor cossyra</name>
    <dbReference type="NCBI Taxonomy" id="3108543"/>
    <lineage>
        <taxon>Bacteria</taxon>
        <taxon>Pseudomonadati</taxon>
        <taxon>Pseudomonadota</taxon>
        <taxon>Gammaproteobacteria</taxon>
        <taxon>Methylococcales</taxon>
        <taxon>Methylococcaceae</taxon>
        <taxon>Candidatus Methylocalor</taxon>
    </lineage>
</organism>
<sequence length="282" mass="33055">MEINQVIKRAKSTIGGWVYAAAESARWNSYKLRCPRLRAALARIPAGDLVYAMNVSQRYRYVYMDNPKTGCSSLKSALVELETRGTENPVDCYDWTVFHSSGVSPLQRITRLGASAPLSFLVAEGYRFFTFVRNPYTRLLSGYRDKIVKNKPQKRHILRVMGYDIADLQRPISFAEFVKAVVRQTDYEMNPHWRVQKVQILYEVLDYAFVGRFEAYQRDFYRVFELLGIPQEETPQLRHLNRTKEGEREGCGQYYTKELQAMVYERYREDFETFGYGYELPD</sequence>
<keyword evidence="6" id="KW-0472">Membrane</keyword>
<protein>
    <submittedName>
        <fullName evidence="8">Sulfotransferase family protein</fullName>
    </submittedName>
</protein>
<dbReference type="PANTHER" id="PTHR12137:SF54">
    <property type="entry name" value="CARBOHYDRATE SULFOTRANSFERASE"/>
    <property type="match status" value="1"/>
</dbReference>
<dbReference type="Gene3D" id="3.40.50.300">
    <property type="entry name" value="P-loop containing nucleotide triphosphate hydrolases"/>
    <property type="match status" value="1"/>
</dbReference>
<evidence type="ECO:0000256" key="4">
    <source>
        <dbReference type="ARBA" id="ARBA00022989"/>
    </source>
</evidence>
<keyword evidence="5" id="KW-0333">Golgi apparatus</keyword>
<evidence type="ECO:0000256" key="3">
    <source>
        <dbReference type="ARBA" id="ARBA00022692"/>
    </source>
</evidence>
<evidence type="ECO:0000256" key="5">
    <source>
        <dbReference type="ARBA" id="ARBA00023034"/>
    </source>
</evidence>
<evidence type="ECO:0000256" key="6">
    <source>
        <dbReference type="ARBA" id="ARBA00023136"/>
    </source>
</evidence>
<dbReference type="InterPro" id="IPR018011">
    <property type="entry name" value="Carb_sulfotrans_8-10"/>
</dbReference>
<evidence type="ECO:0000256" key="1">
    <source>
        <dbReference type="ARBA" id="ARBA00004323"/>
    </source>
</evidence>
<gene>
    <name evidence="8" type="ORF">MECH1_V1_3026</name>
</gene>
<dbReference type="InterPro" id="IPR027417">
    <property type="entry name" value="P-loop_NTPase"/>
</dbReference>
<dbReference type="PANTHER" id="PTHR12137">
    <property type="entry name" value="CARBOHYDRATE SULFOTRANSFERASE"/>
    <property type="match status" value="1"/>
</dbReference>
<comment type="subcellular location">
    <subcellularLocation>
        <location evidence="1">Golgi apparatus membrane</location>
        <topology evidence="1">Single-pass type II membrane protein</topology>
    </subcellularLocation>
</comment>
<evidence type="ECO:0000313" key="9">
    <source>
        <dbReference type="Proteomes" id="UP001497493"/>
    </source>
</evidence>
<keyword evidence="4" id="KW-1133">Transmembrane helix</keyword>
<evidence type="ECO:0000256" key="2">
    <source>
        <dbReference type="ARBA" id="ARBA00022679"/>
    </source>
</evidence>
<keyword evidence="7" id="KW-0325">Glycoprotein</keyword>
<evidence type="ECO:0000313" key="8">
    <source>
        <dbReference type="EMBL" id="CAL1241802.1"/>
    </source>
</evidence>
<dbReference type="Proteomes" id="UP001497493">
    <property type="component" value="Chromosome"/>
</dbReference>
<dbReference type="EMBL" id="OZ026884">
    <property type="protein sequence ID" value="CAL1241802.1"/>
    <property type="molecule type" value="Genomic_DNA"/>
</dbReference>
<keyword evidence="3" id="KW-0812">Transmembrane</keyword>
<reference evidence="8 9" key="1">
    <citation type="submission" date="2024-04" db="EMBL/GenBank/DDBJ databases">
        <authorList>
            <person name="Cremers G."/>
        </authorList>
    </citation>
    <scope>NUCLEOTIDE SEQUENCE [LARGE SCALE GENOMIC DNA]</scope>
    <source>
        <strain evidence="8">MeCH1-AG</strain>
    </source>
</reference>